<gene>
    <name evidence="20" type="ORF">HF521_015944</name>
</gene>
<name>A0A8T0BQ23_SILME</name>
<evidence type="ECO:0000256" key="8">
    <source>
        <dbReference type="ARBA" id="ARBA00022782"/>
    </source>
</evidence>
<dbReference type="InterPro" id="IPR000884">
    <property type="entry name" value="TSP1_rpt"/>
</dbReference>
<dbReference type="Pfam" id="PF23308">
    <property type="entry name" value="TSP1_TSH7A-B_C"/>
    <property type="match status" value="1"/>
</dbReference>
<dbReference type="InterPro" id="IPR036383">
    <property type="entry name" value="TSP1_rpt_sf"/>
</dbReference>
<evidence type="ECO:0000256" key="12">
    <source>
        <dbReference type="ARBA" id="ARBA00023180"/>
    </source>
</evidence>
<proteinExistence type="predicted"/>
<keyword evidence="10 16" id="KW-0472">Membrane</keyword>
<keyword evidence="7" id="KW-0677">Repeat</keyword>
<evidence type="ECO:0000256" key="6">
    <source>
        <dbReference type="ARBA" id="ARBA00022729"/>
    </source>
</evidence>
<feature type="region of interest" description="Disordered" evidence="15">
    <location>
        <begin position="326"/>
        <end position="406"/>
    </location>
</feature>
<accession>A0A8T0BQ23</accession>
<feature type="compositionally biased region" description="Polar residues" evidence="15">
    <location>
        <begin position="349"/>
        <end position="361"/>
    </location>
</feature>
<dbReference type="EMBL" id="JABFDY010000003">
    <property type="protein sequence ID" value="KAF7709094.1"/>
    <property type="molecule type" value="Genomic_DNA"/>
</dbReference>
<evidence type="ECO:0000256" key="7">
    <source>
        <dbReference type="ARBA" id="ARBA00022737"/>
    </source>
</evidence>
<keyword evidence="8" id="KW-0221">Differentiation</keyword>
<dbReference type="GO" id="GO:0001525">
    <property type="term" value="P:angiogenesis"/>
    <property type="evidence" value="ECO:0007669"/>
    <property type="project" value="UniProtKB-KW"/>
</dbReference>
<dbReference type="FunFam" id="2.20.100.10:FF:000050">
    <property type="entry name" value="Thrombospondin type 1 domain containing 7B"/>
    <property type="match status" value="1"/>
</dbReference>
<evidence type="ECO:0000313" key="20">
    <source>
        <dbReference type="EMBL" id="KAF7709094.1"/>
    </source>
</evidence>
<evidence type="ECO:0000256" key="15">
    <source>
        <dbReference type="SAM" id="MobiDB-lite"/>
    </source>
</evidence>
<dbReference type="OrthoDB" id="5814848at2759"/>
<organism evidence="20 21">
    <name type="scientific">Silurus meridionalis</name>
    <name type="common">Southern catfish</name>
    <name type="synonym">Silurus soldatovi meridionalis</name>
    <dbReference type="NCBI Taxonomy" id="175797"/>
    <lineage>
        <taxon>Eukaryota</taxon>
        <taxon>Metazoa</taxon>
        <taxon>Chordata</taxon>
        <taxon>Craniata</taxon>
        <taxon>Vertebrata</taxon>
        <taxon>Euteleostomi</taxon>
        <taxon>Actinopterygii</taxon>
        <taxon>Neopterygii</taxon>
        <taxon>Teleostei</taxon>
        <taxon>Ostariophysi</taxon>
        <taxon>Siluriformes</taxon>
        <taxon>Siluridae</taxon>
        <taxon>Silurus</taxon>
    </lineage>
</organism>
<feature type="domain" description="Spondin-like TSP1" evidence="18">
    <location>
        <begin position="906"/>
        <end position="962"/>
    </location>
</feature>
<evidence type="ECO:0000313" key="21">
    <source>
        <dbReference type="Proteomes" id="UP000606274"/>
    </source>
</evidence>
<evidence type="ECO:0000256" key="4">
    <source>
        <dbReference type="ARBA" id="ARBA00022657"/>
    </source>
</evidence>
<dbReference type="SUPFAM" id="SSF82895">
    <property type="entry name" value="TSP-1 type 1 repeat"/>
    <property type="match status" value="10"/>
</dbReference>
<comment type="subcellular location">
    <subcellularLocation>
        <location evidence="1">Cell membrane</location>
        <topology evidence="1">Single-pass type I membrane protein</topology>
    </subcellularLocation>
    <subcellularLocation>
        <location evidence="2">Cell projection</location>
    </subcellularLocation>
</comment>
<evidence type="ECO:0000256" key="11">
    <source>
        <dbReference type="ARBA" id="ARBA00023157"/>
    </source>
</evidence>
<dbReference type="FunFam" id="2.20.100.10:FF:000017">
    <property type="entry name" value="Thrombospondin type 1 domain containing 7A"/>
    <property type="match status" value="1"/>
</dbReference>
<keyword evidence="12" id="KW-0325">Glycoprotein</keyword>
<dbReference type="PROSITE" id="PS50092">
    <property type="entry name" value="TSP1"/>
    <property type="match status" value="9"/>
</dbReference>
<feature type="domain" description="Spondin-like TSP1" evidence="18">
    <location>
        <begin position="1170"/>
        <end position="1213"/>
    </location>
</feature>
<evidence type="ECO:0000256" key="5">
    <source>
        <dbReference type="ARBA" id="ARBA00022692"/>
    </source>
</evidence>
<feature type="domain" description="Spondin-like TSP1" evidence="18">
    <location>
        <begin position="1556"/>
        <end position="1615"/>
    </location>
</feature>
<dbReference type="InterPro" id="IPR056991">
    <property type="entry name" value="TSP1_TSH7A-B_C"/>
</dbReference>
<evidence type="ECO:0000256" key="13">
    <source>
        <dbReference type="ARBA" id="ARBA00023273"/>
    </source>
</evidence>
<dbReference type="Pfam" id="PF19028">
    <property type="entry name" value="TSP1_spondin"/>
    <property type="match status" value="7"/>
</dbReference>
<evidence type="ECO:0000259" key="18">
    <source>
        <dbReference type="Pfam" id="PF19028"/>
    </source>
</evidence>
<keyword evidence="3" id="KW-1003">Cell membrane</keyword>
<dbReference type="InterPro" id="IPR051418">
    <property type="entry name" value="Spondin/Thrombospondin_T1"/>
</dbReference>
<feature type="domain" description="Thrombospondin type-1" evidence="19">
    <location>
        <begin position="1660"/>
        <end position="1699"/>
    </location>
</feature>
<dbReference type="FunFam" id="2.20.100.10:FF:000027">
    <property type="entry name" value="Thrombospondin type 1 domain containing 7A"/>
    <property type="match status" value="1"/>
</dbReference>
<feature type="domain" description="Spondin-like TSP1" evidence="18">
    <location>
        <begin position="181"/>
        <end position="230"/>
    </location>
</feature>
<feature type="chain" id="PRO_5035903630" description="Thrombospondin type-1 domain-containing protein 7A" evidence="17">
    <location>
        <begin position="37"/>
        <end position="1793"/>
    </location>
</feature>
<dbReference type="FunFam" id="2.20.100.10:FF:000015">
    <property type="entry name" value="Thrombospondin, type I, domain containing 7A"/>
    <property type="match status" value="1"/>
</dbReference>
<dbReference type="PANTHER" id="PTHR11311">
    <property type="entry name" value="SPONDIN"/>
    <property type="match status" value="1"/>
</dbReference>
<keyword evidence="5 16" id="KW-0812">Transmembrane</keyword>
<reference evidence="20" key="1">
    <citation type="submission" date="2020-08" db="EMBL/GenBank/DDBJ databases">
        <title>Chromosome-level assembly of Southern catfish (Silurus meridionalis) provides insights into visual adaptation to the nocturnal and benthic lifestyles.</title>
        <authorList>
            <person name="Zhang Y."/>
            <person name="Wang D."/>
            <person name="Peng Z."/>
        </authorList>
    </citation>
    <scope>NUCLEOTIDE SEQUENCE</scope>
    <source>
        <strain evidence="20">SWU-2019-XX</strain>
        <tissue evidence="20">Muscle</tissue>
    </source>
</reference>
<dbReference type="Pfam" id="PF00090">
    <property type="entry name" value="TSP_1"/>
    <property type="match status" value="2"/>
</dbReference>
<feature type="domain" description="Spondin-like TSP1" evidence="18">
    <location>
        <begin position="771"/>
        <end position="829"/>
    </location>
</feature>
<feature type="compositionally biased region" description="Basic and acidic residues" evidence="15">
    <location>
        <begin position="395"/>
        <end position="404"/>
    </location>
</feature>
<evidence type="ECO:0000256" key="9">
    <source>
        <dbReference type="ARBA" id="ARBA00022989"/>
    </source>
</evidence>
<dbReference type="Gene3D" id="2.20.100.10">
    <property type="entry name" value="Thrombospondin type-1 (TSP1) repeat"/>
    <property type="match status" value="11"/>
</dbReference>
<evidence type="ECO:0000256" key="10">
    <source>
        <dbReference type="ARBA" id="ARBA00023136"/>
    </source>
</evidence>
<comment type="caution">
    <text evidence="20">The sequence shown here is derived from an EMBL/GenBank/DDBJ whole genome shotgun (WGS) entry which is preliminary data.</text>
</comment>
<dbReference type="Proteomes" id="UP000606274">
    <property type="component" value="Unassembled WGS sequence"/>
</dbReference>
<evidence type="ECO:0000256" key="2">
    <source>
        <dbReference type="ARBA" id="ARBA00004316"/>
    </source>
</evidence>
<keyword evidence="4" id="KW-0037">Angiogenesis</keyword>
<keyword evidence="13" id="KW-0966">Cell projection</keyword>
<evidence type="ECO:0000256" key="14">
    <source>
        <dbReference type="ARBA" id="ARBA00069078"/>
    </source>
</evidence>
<keyword evidence="9 16" id="KW-1133">Transmembrane helix</keyword>
<feature type="domain" description="Spondin-like TSP1" evidence="18">
    <location>
        <begin position="1421"/>
        <end position="1474"/>
    </location>
</feature>
<dbReference type="GO" id="GO:0042995">
    <property type="term" value="C:cell projection"/>
    <property type="evidence" value="ECO:0007669"/>
    <property type="project" value="UniProtKB-SubCell"/>
</dbReference>
<dbReference type="SMART" id="SM00209">
    <property type="entry name" value="TSP1"/>
    <property type="match status" value="14"/>
</dbReference>
<dbReference type="FunFam" id="2.20.100.10:FF:000019">
    <property type="entry name" value="Thrombospondin type 1 domain containing 7A"/>
    <property type="match status" value="1"/>
</dbReference>
<feature type="transmembrane region" description="Helical" evidence="16">
    <location>
        <begin position="1743"/>
        <end position="1767"/>
    </location>
</feature>
<dbReference type="GO" id="GO:0030036">
    <property type="term" value="P:actin cytoskeleton organization"/>
    <property type="evidence" value="ECO:0007669"/>
    <property type="project" value="TreeGrafter"/>
</dbReference>
<dbReference type="Pfam" id="PF19030">
    <property type="entry name" value="TSP1_ADAMTS"/>
    <property type="match status" value="2"/>
</dbReference>
<dbReference type="FunFam" id="2.20.100.10:FF:000014">
    <property type="entry name" value="Thrombospondin type 1 domain containing 7A"/>
    <property type="match status" value="1"/>
</dbReference>
<dbReference type="GO" id="GO:0030154">
    <property type="term" value="P:cell differentiation"/>
    <property type="evidence" value="ECO:0007669"/>
    <property type="project" value="UniProtKB-KW"/>
</dbReference>
<dbReference type="PANTHER" id="PTHR11311:SF7">
    <property type="entry name" value="THROMBOSPONDIN TYPE-1 DOMAIN-CONTAINING PROTEIN 7B"/>
    <property type="match status" value="1"/>
</dbReference>
<dbReference type="FunFam" id="2.20.100.10:FF:000018">
    <property type="entry name" value="Thrombospondin type 1 domain containing 7A"/>
    <property type="match status" value="1"/>
</dbReference>
<protein>
    <recommendedName>
        <fullName evidence="14">Thrombospondin type-1 domain-containing protein 7A</fullName>
    </recommendedName>
</protein>
<feature type="domain" description="Spondin-like TSP1" evidence="18">
    <location>
        <begin position="506"/>
        <end position="558"/>
    </location>
</feature>
<keyword evidence="21" id="KW-1185">Reference proteome</keyword>
<evidence type="ECO:0000256" key="17">
    <source>
        <dbReference type="SAM" id="SignalP"/>
    </source>
</evidence>
<feature type="compositionally biased region" description="Low complexity" evidence="15">
    <location>
        <begin position="362"/>
        <end position="394"/>
    </location>
</feature>
<sequence>MMSKDGLCAVFWPQRAGKLLLLSLSLVLLHTNITFSKNTHYSWKTGQWGRCKGEECGSSGVQSRSVWCVHSDGWHTHHSNCLHSVRPDIQRTCFKVCEWHQDLFEWDVSEWSSCSLAANSNDLRTRAPAPECITAQHGVQRRSVRCVRMLNGTSVSDRICEFFSPRPPLEQACLIPCPLDCVVSDFSLWSRCSGTCGLGSRHRTRHVLAAPAYGGAECPSLSETQPCDHTLPCPIDEDRNLYSLKVGAWTECRLPQKKDMLLNERTPLDFGLKERNMVKRHVQMGRYQPTHYAPQHHHHDQTQQHRYVYQDQTHRIHQERRQHYQDQLLHKHQHQQQFQQNPVYRDQTQEQSQWQDYQNHPQQYRNQNHLQHQQQDQTYPQNHLHQPHHNQIQQDEQHYHEDQTQVHQNQFRLRQDQNQVPQHQNQHQVDHQNQTYQYHHRLQLHIQPHMPQLWHSKDPVLWDVEIGFQTRQVRCMAGDGNNSVLSLCWGNKDLATSRSCIMVRDCGTSDWSSWSSCSKTCQSSDLSPGYRVRSRTVVQPSVGGGRECSALQEKEACNIIGDLLPKCPRYEWRSTDWSDCRVTPLLSHQEKKAVNISALCGGGVQSRDSYCVQVQDETIPRQRRDVSRPVSVSLCEDTLVPSSVRSCSLACSQPCLLTQWSSWGPCLPEDCSQGRRGYRERRRRVLGEGSGISIDCGHVLEFIPCEDPVCFQWRVEDEGACRANEGTCGSGVRRRSVTCVNSEGVVVEAGLCEETPPPVEVVCEVACPGDCVISSWSDWSPCSQSCAKKNTEGKQSRSRIILASPGQGGKLCPPAPSLEEWRSCNNNPCVVFYWEASPWSPCVPDPSVSLNRSDASNHTLSCSAGLQTRKVTCMKINGAAVTAKRCPDSARLDSVQSCVLPCKRDCVVTLFSEWTVCPHTCLPANSTTPTQSRYRMVVQRAAGGGQECPDTLFEERECEPLPLCPTYRWRPHKWQACTLVPDSLRQGTLGEVETCGRGLEKRALSCVNENDEPVGMSECVQWAGPMPPQVQSCWISCKDDCTFSPWSKFSECSGCEGTRTRKRTVTGRSRKRERCLKEDVYPLVESEPCVCDKLISEPWGNWSVCILPKAPATLSPNGWRGEKEVIECGEGKHYHAMACLDQSGRLLDPSHCAETDLQEETCSIPCPLDCRLSSWSPWSPCSVSCGSGLRVRSRWLREKPFNGGRPCPKLDLKNQAQVSEVVPCRGVCAVYQWVTESWSFCSINTVDEGSTCGEGVQSRKIRCVLHGDGVNESHSVNDSLCDQDDVPAQARTCTLPCPDDCVMSPWSHWSSCPMSCDANSVRTRTRQMLRPPSAHATCPGRNETEPCAFNANCFNYQYNVSGWSSCMLSEHAVCGEGTRIRLLDCIRSDSKLVDLSVCDELALSQPWTLSEACRVDCPISCMLSEWTQWTECSHSCGNQGVTSRSRRVLQEAHEEGRPCPSQLSQTKPCPIRPCYSWLLGDWSSCYVEGAECGDGVRRRNLSCVVHWGHWPKSGGPRPDVYAPVLQVDNEKCNEQFGTENEPELQQPCFIPCPGDCHLTDWSLWSSCQLTCVEGRSFEVEGHQARSRAVIVQTLENQESCPDQEIETRPCKGGKCHSYEWKTSSWSDNVREVWCQRSDGVNVTGGCLAVNKPTSVRHCHPPCTKPFSHCKQSGVCGCEKGYTEVMNTHGFLDYCTRTPGGAGDTRKADVKSSSGRVKPGPSQIHDFFGEWSLQALSPDGRIKMWVYGATGGGFILILFIITVSFLFCSRPVKQSNSPPLQKALSLAYDGDVDM</sequence>
<evidence type="ECO:0000256" key="1">
    <source>
        <dbReference type="ARBA" id="ARBA00004251"/>
    </source>
</evidence>
<keyword evidence="6 17" id="KW-0732">Signal</keyword>
<feature type="signal peptide" evidence="17">
    <location>
        <begin position="1"/>
        <end position="36"/>
    </location>
</feature>
<dbReference type="InterPro" id="IPR044004">
    <property type="entry name" value="TSP1_spondin_dom"/>
</dbReference>
<evidence type="ECO:0000256" key="16">
    <source>
        <dbReference type="SAM" id="Phobius"/>
    </source>
</evidence>
<dbReference type="FunFam" id="2.20.100.10:FF:000031">
    <property type="entry name" value="Thrombospondin type 1 domain containing 7A"/>
    <property type="match status" value="1"/>
</dbReference>
<keyword evidence="11" id="KW-1015">Disulfide bond</keyword>
<evidence type="ECO:0000259" key="19">
    <source>
        <dbReference type="Pfam" id="PF23308"/>
    </source>
</evidence>
<dbReference type="GO" id="GO:0005886">
    <property type="term" value="C:plasma membrane"/>
    <property type="evidence" value="ECO:0007669"/>
    <property type="project" value="UniProtKB-SubCell"/>
</dbReference>
<evidence type="ECO:0000256" key="3">
    <source>
        <dbReference type="ARBA" id="ARBA00022475"/>
    </source>
</evidence>